<dbReference type="InterPro" id="IPR001789">
    <property type="entry name" value="Sig_transdc_resp-reg_receiver"/>
</dbReference>
<evidence type="ECO:0000259" key="2">
    <source>
        <dbReference type="PROSITE" id="PS50110"/>
    </source>
</evidence>
<sequence length="136" mass="15550">MERKIKIFMIDDDPDDREFFQIALDMTGIRYTLKTAESAVEALNIFPEFLELPDYIFLDLNMPLISGIQFLQIFRESADLNKVPIIIFSTSSYHKDIEDTKALGASHFLSKTSDIDRLSEVVVSILKGNDLPFILT</sequence>
<dbReference type="Gene3D" id="3.40.50.2300">
    <property type="match status" value="1"/>
</dbReference>
<dbReference type="AlphaFoldDB" id="A0A444HB68"/>
<evidence type="ECO:0000256" key="1">
    <source>
        <dbReference type="PROSITE-ProRule" id="PRU00169"/>
    </source>
</evidence>
<dbReference type="Pfam" id="PF00072">
    <property type="entry name" value="Response_reg"/>
    <property type="match status" value="1"/>
</dbReference>
<name>A0A444HB68_9FLAO</name>
<gene>
    <name evidence="3" type="ORF">EPI11_09885</name>
</gene>
<accession>A0A444HB68</accession>
<feature type="domain" description="Response regulatory" evidence="2">
    <location>
        <begin position="6"/>
        <end position="126"/>
    </location>
</feature>
<dbReference type="InterPro" id="IPR011006">
    <property type="entry name" value="CheY-like_superfamily"/>
</dbReference>
<evidence type="ECO:0000313" key="3">
    <source>
        <dbReference type="EMBL" id="RWX00571.1"/>
    </source>
</evidence>
<dbReference type="SMART" id="SM00448">
    <property type="entry name" value="REC"/>
    <property type="match status" value="1"/>
</dbReference>
<proteinExistence type="predicted"/>
<dbReference type="PANTHER" id="PTHR44520">
    <property type="entry name" value="RESPONSE REGULATOR RCP1-RELATED"/>
    <property type="match status" value="1"/>
</dbReference>
<organism evidence="3 4">
    <name type="scientific">Flavobacterium cerinum</name>
    <dbReference type="NCBI Taxonomy" id="2502784"/>
    <lineage>
        <taxon>Bacteria</taxon>
        <taxon>Pseudomonadati</taxon>
        <taxon>Bacteroidota</taxon>
        <taxon>Flavobacteriia</taxon>
        <taxon>Flavobacteriales</taxon>
        <taxon>Flavobacteriaceae</taxon>
        <taxon>Flavobacterium</taxon>
    </lineage>
</organism>
<protein>
    <submittedName>
        <fullName evidence="3">Response regulator</fullName>
    </submittedName>
</protein>
<dbReference type="InterPro" id="IPR052893">
    <property type="entry name" value="TCS_response_regulator"/>
</dbReference>
<dbReference type="Proteomes" id="UP000287527">
    <property type="component" value="Unassembled WGS sequence"/>
</dbReference>
<dbReference type="PANTHER" id="PTHR44520:SF2">
    <property type="entry name" value="RESPONSE REGULATOR RCP1"/>
    <property type="match status" value="1"/>
</dbReference>
<reference evidence="3 4" key="1">
    <citation type="submission" date="2019-01" db="EMBL/GenBank/DDBJ databases">
        <title>Flavobacterium sp. nov.,isolated from freshwater.</title>
        <authorList>
            <person name="Zhang R."/>
            <person name="Du Z.-J."/>
        </authorList>
    </citation>
    <scope>NUCLEOTIDE SEQUENCE [LARGE SCALE GENOMIC DNA]</scope>
    <source>
        <strain evidence="3 4">1E403</strain>
    </source>
</reference>
<comment type="caution">
    <text evidence="3">The sequence shown here is derived from an EMBL/GenBank/DDBJ whole genome shotgun (WGS) entry which is preliminary data.</text>
</comment>
<feature type="modified residue" description="4-aspartylphosphate" evidence="1">
    <location>
        <position position="59"/>
    </location>
</feature>
<keyword evidence="1" id="KW-0597">Phosphoprotein</keyword>
<dbReference type="OrthoDB" id="7631574at2"/>
<dbReference type="EMBL" id="SBII01000005">
    <property type="protein sequence ID" value="RWX00571.1"/>
    <property type="molecule type" value="Genomic_DNA"/>
</dbReference>
<dbReference type="SUPFAM" id="SSF52172">
    <property type="entry name" value="CheY-like"/>
    <property type="match status" value="1"/>
</dbReference>
<evidence type="ECO:0000313" key="4">
    <source>
        <dbReference type="Proteomes" id="UP000287527"/>
    </source>
</evidence>
<keyword evidence="4" id="KW-1185">Reference proteome</keyword>
<dbReference type="RefSeq" id="WP_128389800.1">
    <property type="nucleotide sequence ID" value="NZ_SBII01000005.1"/>
</dbReference>
<dbReference type="PROSITE" id="PS50110">
    <property type="entry name" value="RESPONSE_REGULATORY"/>
    <property type="match status" value="1"/>
</dbReference>
<dbReference type="GO" id="GO:0000160">
    <property type="term" value="P:phosphorelay signal transduction system"/>
    <property type="evidence" value="ECO:0007669"/>
    <property type="project" value="InterPro"/>
</dbReference>